<comment type="subcellular location">
    <subcellularLocation>
        <location evidence="1">Nucleus</location>
    </subcellularLocation>
</comment>
<evidence type="ECO:0000256" key="1">
    <source>
        <dbReference type="ARBA" id="ARBA00004123"/>
    </source>
</evidence>
<dbReference type="Pfam" id="PF15624">
    <property type="entry name" value="Mif2_N"/>
    <property type="match status" value="1"/>
</dbReference>
<evidence type="ECO:0000259" key="7">
    <source>
        <dbReference type="Pfam" id="PF15624"/>
    </source>
</evidence>
<feature type="region of interest" description="Disordered" evidence="5">
    <location>
        <begin position="1"/>
        <end position="170"/>
    </location>
</feature>
<evidence type="ECO:0000313" key="9">
    <source>
        <dbReference type="Proteomes" id="UP000481861"/>
    </source>
</evidence>
<proteinExistence type="inferred from homology"/>
<feature type="compositionally biased region" description="Basic residues" evidence="5">
    <location>
        <begin position="413"/>
        <end position="427"/>
    </location>
</feature>
<dbReference type="Proteomes" id="UP000481861">
    <property type="component" value="Unassembled WGS sequence"/>
</dbReference>
<dbReference type="GO" id="GO:0005634">
    <property type="term" value="C:nucleus"/>
    <property type="evidence" value="ECO:0007669"/>
    <property type="project" value="UniProtKB-SubCell"/>
</dbReference>
<feature type="domain" description="Mif2 N-terminal" evidence="7">
    <location>
        <begin position="14"/>
        <end position="147"/>
    </location>
</feature>
<feature type="compositionally biased region" description="Basic and acidic residues" evidence="5">
    <location>
        <begin position="379"/>
        <end position="405"/>
    </location>
</feature>
<organism evidence="8 9">
    <name type="scientific">Massariosphaeria phaeospora</name>
    <dbReference type="NCBI Taxonomy" id="100035"/>
    <lineage>
        <taxon>Eukaryota</taxon>
        <taxon>Fungi</taxon>
        <taxon>Dikarya</taxon>
        <taxon>Ascomycota</taxon>
        <taxon>Pezizomycotina</taxon>
        <taxon>Dothideomycetes</taxon>
        <taxon>Pleosporomycetidae</taxon>
        <taxon>Pleosporales</taxon>
        <taxon>Pleosporales incertae sedis</taxon>
        <taxon>Massariosphaeria</taxon>
    </lineage>
</organism>
<name>A0A7C8MKJ2_9PLEO</name>
<dbReference type="GO" id="GO:0051455">
    <property type="term" value="P:spindle attachment to meiosis I kinetochore"/>
    <property type="evidence" value="ECO:0007669"/>
    <property type="project" value="TreeGrafter"/>
</dbReference>
<sequence>MAPARKRETRENQFYDVGVQGRKTGITLEDRGLRDEHGLEPISGIFSSPEKSPPKRPASRRTGGTETESESMEIQDSSIPELATAGHLMRNSRTHLPPPKARSPMKTALGSSPRRQSSMGPRARSVNNMSSPSRSISHPAVSRRLDFDQEDSSLQETPALSGSGQPRIGKRADIYELEISPTRDHSATLEESLVHEDHATDDGEESLVIHSNVEERYLVGVEDDADVEAGADADIMEESIDIEESMTIVEPVKQPAKRGRKRKSDMLEPVAEEEHDTPRLRKRGPTSSQASEPLKKSKKPVSAPAASRRRSKRVSDMTEEEPSVIPDVSADIIEEDSGMVPDVSADVSEQTEDAPRAAKRRGRPPKPKAELVEPALVKDTQKAKAKEKKVLKATGKDKKLEKENEIAEPPAFKKPKPVAKPSAKAKSKTSEESSVLQGPSSGKLVDVHGNPLPKAAMDQISTTSAGSSRYARGRQMLSIYRELEPDIAAPVGRTGRHRVAPIDFWKNERAAYDNKNSLQKIVKNENQEPPPKKYTNSRKAKGRKRALGQIDEEEEPELEQWEVEDGVVLGTYRDFDPQSEVISSDILESTVAWSQKGINPVDVADGSFKFTKLASAGLSNFLSFGFIELDPEQMKRSKNTRRMHMVFHVHTGAVEAKVFETEFTVHKGGVWQVPRGAF</sequence>
<gene>
    <name evidence="8" type="ORF">BDV95DRAFT_589368</name>
</gene>
<feature type="domain" description="Mif2/CENP-C cupin" evidence="6">
    <location>
        <begin position="608"/>
        <end position="676"/>
    </location>
</feature>
<dbReference type="GO" id="GO:0019237">
    <property type="term" value="F:centromeric DNA binding"/>
    <property type="evidence" value="ECO:0007669"/>
    <property type="project" value="InterPro"/>
</dbReference>
<dbReference type="EMBL" id="JAADJZ010000001">
    <property type="protein sequence ID" value="KAF2878435.1"/>
    <property type="molecule type" value="Genomic_DNA"/>
</dbReference>
<feature type="compositionally biased region" description="Basic and acidic residues" evidence="5">
    <location>
        <begin position="1"/>
        <end position="13"/>
    </location>
</feature>
<comment type="similarity">
    <text evidence="2">Belongs to the CENP-C/MIF2 family.</text>
</comment>
<evidence type="ECO:0000256" key="4">
    <source>
        <dbReference type="ARBA" id="ARBA00023242"/>
    </source>
</evidence>
<evidence type="ECO:0000256" key="3">
    <source>
        <dbReference type="ARBA" id="ARBA00023125"/>
    </source>
</evidence>
<feature type="compositionally biased region" description="Basic and acidic residues" evidence="5">
    <location>
        <begin position="28"/>
        <end position="39"/>
    </location>
</feature>
<dbReference type="InterPro" id="IPR014710">
    <property type="entry name" value="RmlC-like_jellyroll"/>
</dbReference>
<dbReference type="InterPro" id="IPR025974">
    <property type="entry name" value="Mif2/CENP-C_cupin"/>
</dbReference>
<protein>
    <submittedName>
        <fullName evidence="8">Kinetochore CENP-C fungal-like protein</fullName>
    </submittedName>
</protein>
<keyword evidence="3" id="KW-0238">DNA-binding</keyword>
<feature type="compositionally biased region" description="Polar residues" evidence="5">
    <location>
        <begin position="109"/>
        <end position="136"/>
    </location>
</feature>
<feature type="compositionally biased region" description="Basic residues" evidence="5">
    <location>
        <begin position="535"/>
        <end position="546"/>
    </location>
</feature>
<reference evidence="8 9" key="1">
    <citation type="submission" date="2020-01" db="EMBL/GenBank/DDBJ databases">
        <authorList>
            <consortium name="DOE Joint Genome Institute"/>
            <person name="Haridas S."/>
            <person name="Albert R."/>
            <person name="Binder M."/>
            <person name="Bloem J."/>
            <person name="Labutti K."/>
            <person name="Salamov A."/>
            <person name="Andreopoulos B."/>
            <person name="Baker S.E."/>
            <person name="Barry K."/>
            <person name="Bills G."/>
            <person name="Bluhm B.H."/>
            <person name="Cannon C."/>
            <person name="Castanera R."/>
            <person name="Culley D.E."/>
            <person name="Daum C."/>
            <person name="Ezra D."/>
            <person name="Gonzalez J.B."/>
            <person name="Henrissat B."/>
            <person name="Kuo A."/>
            <person name="Liang C."/>
            <person name="Lipzen A."/>
            <person name="Lutzoni F."/>
            <person name="Magnuson J."/>
            <person name="Mondo S."/>
            <person name="Nolan M."/>
            <person name="Ohm R."/>
            <person name="Pangilinan J."/>
            <person name="Park H.-J.H."/>
            <person name="Ramirez L."/>
            <person name="Alfaro M."/>
            <person name="Sun H."/>
            <person name="Tritt A."/>
            <person name="Yoshinaga Y."/>
            <person name="Zwiers L.-H.L."/>
            <person name="Turgeon B.G."/>
            <person name="Goodwin S.B."/>
            <person name="Spatafora J.W."/>
            <person name="Crous P.W."/>
            <person name="Grigoriev I.V."/>
        </authorList>
    </citation>
    <scope>NUCLEOTIDE SEQUENCE [LARGE SCALE GENOMIC DNA]</scope>
    <source>
        <strain evidence="8 9">CBS 611.86</strain>
    </source>
</reference>
<accession>A0A7C8MKJ2</accession>
<evidence type="ECO:0000313" key="8">
    <source>
        <dbReference type="EMBL" id="KAF2878435.1"/>
    </source>
</evidence>
<dbReference type="PANTHER" id="PTHR16684:SF11">
    <property type="entry name" value="CENTROMERE PROTEIN C"/>
    <property type="match status" value="1"/>
</dbReference>
<dbReference type="GO" id="GO:0000776">
    <property type="term" value="C:kinetochore"/>
    <property type="evidence" value="ECO:0007669"/>
    <property type="project" value="InterPro"/>
</dbReference>
<feature type="region of interest" description="Disordered" evidence="5">
    <location>
        <begin position="242"/>
        <end position="470"/>
    </location>
</feature>
<dbReference type="InterPro" id="IPR028386">
    <property type="entry name" value="CENP-C/Mif2/cnp3"/>
</dbReference>
<evidence type="ECO:0000259" key="6">
    <source>
        <dbReference type="Pfam" id="PF11699"/>
    </source>
</evidence>
<dbReference type="AlphaFoldDB" id="A0A7C8MKJ2"/>
<feature type="compositionally biased region" description="Polar residues" evidence="5">
    <location>
        <begin position="154"/>
        <end position="164"/>
    </location>
</feature>
<dbReference type="GO" id="GO:0051382">
    <property type="term" value="P:kinetochore assembly"/>
    <property type="evidence" value="ECO:0007669"/>
    <property type="project" value="InterPro"/>
</dbReference>
<evidence type="ECO:0000256" key="2">
    <source>
        <dbReference type="ARBA" id="ARBA00010291"/>
    </source>
</evidence>
<keyword evidence="9" id="KW-1185">Reference proteome</keyword>
<dbReference type="Pfam" id="PF11699">
    <property type="entry name" value="CENP-C_C"/>
    <property type="match status" value="1"/>
</dbReference>
<dbReference type="OrthoDB" id="1939643at2759"/>
<keyword evidence="4" id="KW-0539">Nucleus</keyword>
<feature type="compositionally biased region" description="Basic residues" evidence="5">
    <location>
        <begin position="357"/>
        <end position="366"/>
    </location>
</feature>
<dbReference type="PANTHER" id="PTHR16684">
    <property type="entry name" value="CENTROMERE PROTEIN C"/>
    <property type="match status" value="1"/>
</dbReference>
<comment type="caution">
    <text evidence="8">The sequence shown here is derived from an EMBL/GenBank/DDBJ whole genome shotgun (WGS) entry which is preliminary data.</text>
</comment>
<dbReference type="GO" id="GO:0051315">
    <property type="term" value="P:attachment of mitotic spindle microtubules to kinetochore"/>
    <property type="evidence" value="ECO:0007669"/>
    <property type="project" value="TreeGrafter"/>
</dbReference>
<dbReference type="Gene3D" id="2.60.120.10">
    <property type="entry name" value="Jelly Rolls"/>
    <property type="match status" value="1"/>
</dbReference>
<dbReference type="InterPro" id="IPR028929">
    <property type="entry name" value="Mif2_N"/>
</dbReference>
<evidence type="ECO:0000256" key="5">
    <source>
        <dbReference type="SAM" id="MobiDB-lite"/>
    </source>
</evidence>
<feature type="region of interest" description="Disordered" evidence="5">
    <location>
        <begin position="522"/>
        <end position="556"/>
    </location>
</feature>